<feature type="domain" description="ABC transporter" evidence="6">
    <location>
        <begin position="2"/>
        <end position="242"/>
    </location>
</feature>
<dbReference type="PANTHER" id="PTHR43553">
    <property type="entry name" value="HEAVY METAL TRANSPORTER"/>
    <property type="match status" value="1"/>
</dbReference>
<dbReference type="PANTHER" id="PTHR43553:SF24">
    <property type="entry name" value="ENERGY-COUPLING FACTOR TRANSPORTER ATP-BINDING PROTEIN ECFA1"/>
    <property type="match status" value="1"/>
</dbReference>
<evidence type="ECO:0000259" key="6">
    <source>
        <dbReference type="PROSITE" id="PS50893"/>
    </source>
</evidence>
<dbReference type="RefSeq" id="WP_252593843.1">
    <property type="nucleotide sequence ID" value="NZ_CP099489.1"/>
</dbReference>
<dbReference type="InterPro" id="IPR027417">
    <property type="entry name" value="P-loop_NTPase"/>
</dbReference>
<comment type="similarity">
    <text evidence="1">Belongs to the ABC transporter superfamily.</text>
</comment>
<reference evidence="7" key="1">
    <citation type="submission" date="2022-06" db="EMBL/GenBank/DDBJ databases">
        <title>Ornithinimicrobium HY1793.</title>
        <authorList>
            <person name="Huang Y."/>
        </authorList>
    </citation>
    <scope>NUCLEOTIDE SEQUENCE</scope>
    <source>
        <strain evidence="7">HY1793</strain>
    </source>
</reference>
<keyword evidence="2" id="KW-0813">Transport</keyword>
<dbReference type="InterPro" id="IPR003439">
    <property type="entry name" value="ABC_transporter-like_ATP-bd"/>
</dbReference>
<name>A0ABY4YUN8_9MICO</name>
<gene>
    <name evidence="7" type="ORF">NF556_02030</name>
</gene>
<evidence type="ECO:0000256" key="4">
    <source>
        <dbReference type="ARBA" id="ARBA00022840"/>
    </source>
</evidence>
<feature type="region of interest" description="Disordered" evidence="5">
    <location>
        <begin position="272"/>
        <end position="315"/>
    </location>
</feature>
<keyword evidence="8" id="KW-1185">Reference proteome</keyword>
<evidence type="ECO:0000256" key="5">
    <source>
        <dbReference type="SAM" id="MobiDB-lite"/>
    </source>
</evidence>
<dbReference type="Proteomes" id="UP001056455">
    <property type="component" value="Chromosome"/>
</dbReference>
<dbReference type="PROSITE" id="PS00211">
    <property type="entry name" value="ABC_TRANSPORTER_1"/>
    <property type="match status" value="1"/>
</dbReference>
<dbReference type="Pfam" id="PF00005">
    <property type="entry name" value="ABC_tran"/>
    <property type="match status" value="2"/>
</dbReference>
<dbReference type="GO" id="GO:0005524">
    <property type="term" value="F:ATP binding"/>
    <property type="evidence" value="ECO:0007669"/>
    <property type="project" value="UniProtKB-KW"/>
</dbReference>
<dbReference type="InterPro" id="IPR017871">
    <property type="entry name" value="ABC_transporter-like_CS"/>
</dbReference>
<evidence type="ECO:0000256" key="1">
    <source>
        <dbReference type="ARBA" id="ARBA00005417"/>
    </source>
</evidence>
<dbReference type="EMBL" id="CP099489">
    <property type="protein sequence ID" value="USQ80467.1"/>
    <property type="molecule type" value="Genomic_DNA"/>
</dbReference>
<evidence type="ECO:0000256" key="2">
    <source>
        <dbReference type="ARBA" id="ARBA00022448"/>
    </source>
</evidence>
<dbReference type="Gene3D" id="3.40.50.300">
    <property type="entry name" value="P-loop containing nucleotide triphosphate hydrolases"/>
    <property type="match status" value="2"/>
</dbReference>
<evidence type="ECO:0000256" key="3">
    <source>
        <dbReference type="ARBA" id="ARBA00022741"/>
    </source>
</evidence>
<evidence type="ECO:0000313" key="7">
    <source>
        <dbReference type="EMBL" id="USQ80467.1"/>
    </source>
</evidence>
<organism evidence="7 8">
    <name type="scientific">Ornithinimicrobium faecis</name>
    <dbReference type="NCBI Taxonomy" id="2934158"/>
    <lineage>
        <taxon>Bacteria</taxon>
        <taxon>Bacillati</taxon>
        <taxon>Actinomycetota</taxon>
        <taxon>Actinomycetes</taxon>
        <taxon>Micrococcales</taxon>
        <taxon>Ornithinimicrobiaceae</taxon>
        <taxon>Ornithinimicrobium</taxon>
    </lineage>
</organism>
<dbReference type="PROSITE" id="PS50893">
    <property type="entry name" value="ABC_TRANSPORTER_2"/>
    <property type="match status" value="2"/>
</dbReference>
<keyword evidence="3" id="KW-0547">Nucleotide-binding</keyword>
<dbReference type="InterPro" id="IPR050095">
    <property type="entry name" value="ECF_ABC_transporter_ATP-bd"/>
</dbReference>
<feature type="region of interest" description="Disordered" evidence="5">
    <location>
        <begin position="569"/>
        <end position="592"/>
    </location>
</feature>
<dbReference type="InterPro" id="IPR003593">
    <property type="entry name" value="AAA+_ATPase"/>
</dbReference>
<feature type="domain" description="ABC transporter" evidence="6">
    <location>
        <begin position="318"/>
        <end position="546"/>
    </location>
</feature>
<accession>A0ABY4YUN8</accession>
<proteinExistence type="inferred from homology"/>
<dbReference type="InterPro" id="IPR015856">
    <property type="entry name" value="ABC_transpr_CbiO/EcfA_su"/>
</dbReference>
<dbReference type="SUPFAM" id="SSF52540">
    <property type="entry name" value="P-loop containing nucleoside triphosphate hydrolases"/>
    <property type="match status" value="2"/>
</dbReference>
<dbReference type="SMART" id="SM00382">
    <property type="entry name" value="AAA"/>
    <property type="match status" value="2"/>
</dbReference>
<dbReference type="CDD" id="cd03225">
    <property type="entry name" value="ABC_cobalt_CbiO_domain1"/>
    <property type="match status" value="1"/>
</dbReference>
<protein>
    <submittedName>
        <fullName evidence="7">ATP-binding cassette domain-containing protein</fullName>
    </submittedName>
</protein>
<sequence>MIRFEDVSVTYVDADRPALRDVNLTLPEGELTLVVGRTGAGKSTLLRAINGLVPHFTGGHLEGRVTVDGLDTRDHPPRELAHVVGMVGQDPLAGFVTDTVEEELAYGMEQLATPPDVMRKRVEETLDLLGIAELRRRPLRTLSGGQQQRVAIGSVLTMGPRVLVLDEPTSALDPTAAEEALAAITRLVHDLGVTVVVAEHRMERVVQYADRVVLLPGDGVVVSGDPAQVLADSPVAPPVVELGRVAGWSPLPLSVRDARRLAAPLRAELAAALSSRPSAPGGEISGDRARERLTSTPTERVSARDSGRPDAPSSDPALVARKIVVRYGDVLAVRGVDLTLESGTVTALMGRNGSGKSSLLWALQGSGPRHSGTVDVQGQDPGAVSAKVARELVGLVPQSASDLLYLETVDAECAAADAESDREAGATRALLDRIAPGIDGGRHPRDLSEGQRLSLVLAVQLVAAPDVLMLDEPTRGLDYRAKEELARIVGELAATGKAVVVATHDVEFVATVAQRAIVMAEGEIVADGTAAEVIGASPMFAPQVAKILGQPWLTVSQVVQARLGIPAADPTSGDVQHRSPVTRAARRNGAER</sequence>
<keyword evidence="4 7" id="KW-0067">ATP-binding</keyword>
<evidence type="ECO:0000313" key="8">
    <source>
        <dbReference type="Proteomes" id="UP001056455"/>
    </source>
</evidence>